<dbReference type="EMBL" id="AGCM01000144">
    <property type="protein sequence ID" value="EHM52202.1"/>
    <property type="molecule type" value="Genomic_DNA"/>
</dbReference>
<reference evidence="1 2" key="1">
    <citation type="submission" date="2011-08" db="EMBL/GenBank/DDBJ databases">
        <authorList>
            <person name="Weinstock G."/>
            <person name="Sodergren E."/>
            <person name="Clifton S."/>
            <person name="Fulton L."/>
            <person name="Fulton B."/>
            <person name="Courtney L."/>
            <person name="Fronick C."/>
            <person name="Harrison M."/>
            <person name="Strong C."/>
            <person name="Farmer C."/>
            <person name="Delahaunty K."/>
            <person name="Markovic C."/>
            <person name="Hall O."/>
            <person name="Minx P."/>
            <person name="Tomlinson C."/>
            <person name="Mitreva M."/>
            <person name="Hou S."/>
            <person name="Chen J."/>
            <person name="Wollam A."/>
            <person name="Pepin K.H."/>
            <person name="Johnson M."/>
            <person name="Bhonagiri V."/>
            <person name="Zhang X."/>
            <person name="Suruliraj S."/>
            <person name="Warren W."/>
            <person name="Chinwalla A."/>
            <person name="Mardis E.R."/>
            <person name="Wilson R.K."/>
        </authorList>
    </citation>
    <scope>NUCLEOTIDE SEQUENCE [LARGE SCALE GENOMIC DNA]</scope>
    <source>
        <strain evidence="1 2">F0432</strain>
    </source>
</reference>
<feature type="non-terminal residue" evidence="1">
    <location>
        <position position="1"/>
    </location>
</feature>
<name>G9ZI43_9GAMM</name>
<dbReference type="Proteomes" id="UP000004750">
    <property type="component" value="Unassembled WGS sequence"/>
</dbReference>
<protein>
    <submittedName>
        <fullName evidence="1">Uncharacterized protein</fullName>
    </submittedName>
</protein>
<sequence length="71" mass="8026">RLSGRQTKKGRKITAPALLEGMLKLLSAQELLEFYDTGRDKRDRMGCSGWKWVDTYGLRANLIAGLVNAMR</sequence>
<accession>G9ZI43</accession>
<evidence type="ECO:0000313" key="1">
    <source>
        <dbReference type="EMBL" id="EHM52202.1"/>
    </source>
</evidence>
<dbReference type="HOGENOM" id="CLU_2727958_0_0_6"/>
<dbReference type="AlphaFoldDB" id="G9ZI43"/>
<gene>
    <name evidence="1" type="ORF">HMPREF9080_02452</name>
</gene>
<proteinExistence type="predicted"/>
<evidence type="ECO:0000313" key="2">
    <source>
        <dbReference type="Proteomes" id="UP000004750"/>
    </source>
</evidence>
<organism evidence="1 2">
    <name type="scientific">Cardiobacterium valvarum F0432</name>
    <dbReference type="NCBI Taxonomy" id="797473"/>
    <lineage>
        <taxon>Bacteria</taxon>
        <taxon>Pseudomonadati</taxon>
        <taxon>Pseudomonadota</taxon>
        <taxon>Gammaproteobacteria</taxon>
        <taxon>Cardiobacteriales</taxon>
        <taxon>Cardiobacteriaceae</taxon>
        <taxon>Cardiobacterium</taxon>
    </lineage>
</organism>
<comment type="caution">
    <text evidence="1">The sequence shown here is derived from an EMBL/GenBank/DDBJ whole genome shotgun (WGS) entry which is preliminary data.</text>
</comment>